<dbReference type="PROSITE" id="PS51122">
    <property type="entry name" value="CALPONIN_2"/>
    <property type="match status" value="1"/>
</dbReference>
<evidence type="ECO:0000256" key="1">
    <source>
        <dbReference type="ARBA" id="ARBA00009631"/>
    </source>
</evidence>
<dbReference type="Pfam" id="PF00307">
    <property type="entry name" value="CH"/>
    <property type="match status" value="1"/>
</dbReference>
<protein>
    <submittedName>
        <fullName evidence="3">Calponin transgelin</fullName>
    </submittedName>
</protein>
<evidence type="ECO:0000313" key="4">
    <source>
        <dbReference type="Proteomes" id="UP000276133"/>
    </source>
</evidence>
<dbReference type="PROSITE" id="PS01052">
    <property type="entry name" value="CALPONIN_1"/>
    <property type="match status" value="1"/>
</dbReference>
<dbReference type="SUPFAM" id="SSF47576">
    <property type="entry name" value="Calponin-homology domain, CH-domain"/>
    <property type="match status" value="1"/>
</dbReference>
<dbReference type="Proteomes" id="UP000276133">
    <property type="component" value="Unassembled WGS sequence"/>
</dbReference>
<dbReference type="GO" id="GO:0015629">
    <property type="term" value="C:actin cytoskeleton"/>
    <property type="evidence" value="ECO:0007669"/>
    <property type="project" value="TreeGrafter"/>
</dbReference>
<keyword evidence="4" id="KW-1185">Reference proteome</keyword>
<accession>A0A3M7SXW0</accession>
<dbReference type="Gene3D" id="1.10.418.10">
    <property type="entry name" value="Calponin-like domain"/>
    <property type="match status" value="1"/>
</dbReference>
<dbReference type="InterPro" id="IPR036872">
    <property type="entry name" value="CH_dom_sf"/>
</dbReference>
<evidence type="ECO:0000313" key="3">
    <source>
        <dbReference type="EMBL" id="RNA40537.1"/>
    </source>
</evidence>
<dbReference type="InterPro" id="IPR050606">
    <property type="entry name" value="Calponin-like"/>
</dbReference>
<organism evidence="3 4">
    <name type="scientific">Brachionus plicatilis</name>
    <name type="common">Marine rotifer</name>
    <name type="synonym">Brachionus muelleri</name>
    <dbReference type="NCBI Taxonomy" id="10195"/>
    <lineage>
        <taxon>Eukaryota</taxon>
        <taxon>Metazoa</taxon>
        <taxon>Spiralia</taxon>
        <taxon>Gnathifera</taxon>
        <taxon>Rotifera</taxon>
        <taxon>Eurotatoria</taxon>
        <taxon>Monogononta</taxon>
        <taxon>Pseudotrocha</taxon>
        <taxon>Ploima</taxon>
        <taxon>Brachionidae</taxon>
        <taxon>Brachionus</taxon>
    </lineage>
</organism>
<dbReference type="GO" id="GO:0051015">
    <property type="term" value="F:actin filament binding"/>
    <property type="evidence" value="ECO:0007669"/>
    <property type="project" value="TreeGrafter"/>
</dbReference>
<reference evidence="3 4" key="1">
    <citation type="journal article" date="2018" name="Sci. Rep.">
        <title>Genomic signatures of local adaptation to the degree of environmental predictability in rotifers.</title>
        <authorList>
            <person name="Franch-Gras L."/>
            <person name="Hahn C."/>
            <person name="Garcia-Roger E.M."/>
            <person name="Carmona M.J."/>
            <person name="Serra M."/>
            <person name="Gomez A."/>
        </authorList>
    </citation>
    <scope>NUCLEOTIDE SEQUENCE [LARGE SCALE GENOMIC DNA]</scope>
    <source>
        <strain evidence="3">HYR1</strain>
    </source>
</reference>
<dbReference type="Pfam" id="PF00402">
    <property type="entry name" value="Calponin"/>
    <property type="match status" value="1"/>
</dbReference>
<dbReference type="STRING" id="10195.A0A3M7SXW0"/>
<proteinExistence type="inferred from homology"/>
<dbReference type="InterPro" id="IPR001715">
    <property type="entry name" value="CH_dom"/>
</dbReference>
<dbReference type="AlphaFoldDB" id="A0A3M7SXW0"/>
<dbReference type="PANTHER" id="PTHR47385">
    <property type="entry name" value="CALPONIN"/>
    <property type="match status" value="1"/>
</dbReference>
<evidence type="ECO:0000259" key="2">
    <source>
        <dbReference type="Pfam" id="PF00307"/>
    </source>
</evidence>
<dbReference type="OrthoDB" id="21595at2759"/>
<dbReference type="InterPro" id="IPR000557">
    <property type="entry name" value="Calponin_repeat"/>
</dbReference>
<dbReference type="PRINTS" id="PR00888">
    <property type="entry name" value="SM22CALPONIN"/>
</dbReference>
<dbReference type="PANTHER" id="PTHR47385:SF14">
    <property type="entry name" value="TRANSGELIN"/>
    <property type="match status" value="1"/>
</dbReference>
<dbReference type="EMBL" id="REGN01000635">
    <property type="protein sequence ID" value="RNA40537.1"/>
    <property type="molecule type" value="Genomic_DNA"/>
</dbReference>
<gene>
    <name evidence="3" type="ORF">BpHYR1_036012</name>
</gene>
<dbReference type="InterPro" id="IPR003096">
    <property type="entry name" value="SM22_calponin"/>
</dbReference>
<comment type="caution">
    <text evidence="3">The sequence shown here is derived from an EMBL/GenBank/DDBJ whole genome shotgun (WGS) entry which is preliminary data.</text>
</comment>
<dbReference type="GO" id="GO:0007015">
    <property type="term" value="P:actin filament organization"/>
    <property type="evidence" value="ECO:0007669"/>
    <property type="project" value="TreeGrafter"/>
</dbReference>
<feature type="domain" description="Calponin-homology (CH)" evidence="2">
    <location>
        <begin position="1"/>
        <end position="48"/>
    </location>
</feature>
<sequence length="102" mass="11568">MENIELFTRACKEYGLNDAEIFQTVDLWDGQNLHQVCVCIHAIGRKAQKNGHKGLGPKEAERNVRQFSEEQLKQGSKVINLQYGSNKHANQSGINFGNTRHM</sequence>
<comment type="similarity">
    <text evidence="1">Belongs to the calponin family.</text>
</comment>
<name>A0A3M7SXW0_BRAPC</name>